<keyword evidence="3" id="KW-1185">Reference proteome</keyword>
<evidence type="ECO:0000256" key="1">
    <source>
        <dbReference type="SAM" id="MobiDB-lite"/>
    </source>
</evidence>
<sequence length="81" mass="8479">MLSAQPSTLTTHRRGVLGSCKPWILRNKFVAMVGMAKCANQPCGESAAQRDTRPGMRIGDAAGPLGVAADQRQKALGNGAE</sequence>
<organism evidence="2 3">
    <name type="scientific">Methylobacterium trifolii</name>
    <dbReference type="NCBI Taxonomy" id="1003092"/>
    <lineage>
        <taxon>Bacteria</taxon>
        <taxon>Pseudomonadati</taxon>
        <taxon>Pseudomonadota</taxon>
        <taxon>Alphaproteobacteria</taxon>
        <taxon>Hyphomicrobiales</taxon>
        <taxon>Methylobacteriaceae</taxon>
        <taxon>Methylobacterium</taxon>
    </lineage>
</organism>
<dbReference type="RefSeq" id="WP_238184802.1">
    <property type="nucleotide sequence ID" value="NZ_BPRB01000279.1"/>
</dbReference>
<feature type="region of interest" description="Disordered" evidence="1">
    <location>
        <begin position="45"/>
        <end position="81"/>
    </location>
</feature>
<proteinExistence type="predicted"/>
<accession>A0ABQ4U3Y6</accession>
<evidence type="ECO:0000313" key="3">
    <source>
        <dbReference type="Proteomes" id="UP001055057"/>
    </source>
</evidence>
<reference evidence="2" key="2">
    <citation type="submission" date="2021-08" db="EMBL/GenBank/DDBJ databases">
        <authorList>
            <person name="Tani A."/>
            <person name="Ola A."/>
            <person name="Ogura Y."/>
            <person name="Katsura K."/>
            <person name="Hayashi T."/>
        </authorList>
    </citation>
    <scope>NUCLEOTIDE SEQUENCE</scope>
    <source>
        <strain evidence="2">DSM 23632</strain>
    </source>
</reference>
<dbReference type="Proteomes" id="UP001055057">
    <property type="component" value="Unassembled WGS sequence"/>
</dbReference>
<name>A0ABQ4U3Y6_9HYPH</name>
<gene>
    <name evidence="2" type="ORF">MPOCJGCO_4291</name>
</gene>
<evidence type="ECO:0000313" key="2">
    <source>
        <dbReference type="EMBL" id="GJE62161.1"/>
    </source>
</evidence>
<protein>
    <submittedName>
        <fullName evidence="2">Uncharacterized protein</fullName>
    </submittedName>
</protein>
<comment type="caution">
    <text evidence="2">The sequence shown here is derived from an EMBL/GenBank/DDBJ whole genome shotgun (WGS) entry which is preliminary data.</text>
</comment>
<dbReference type="EMBL" id="BPRB01000279">
    <property type="protein sequence ID" value="GJE62161.1"/>
    <property type="molecule type" value="Genomic_DNA"/>
</dbReference>
<reference evidence="2" key="1">
    <citation type="journal article" date="2021" name="Front. Microbiol.">
        <title>Comprehensive Comparative Genomics and Phenotyping of Methylobacterium Species.</title>
        <authorList>
            <person name="Alessa O."/>
            <person name="Ogura Y."/>
            <person name="Fujitani Y."/>
            <person name="Takami H."/>
            <person name="Hayashi T."/>
            <person name="Sahin N."/>
            <person name="Tani A."/>
        </authorList>
    </citation>
    <scope>NUCLEOTIDE SEQUENCE</scope>
    <source>
        <strain evidence="2">DSM 23632</strain>
    </source>
</reference>